<proteinExistence type="predicted"/>
<keyword evidence="6" id="KW-0238">DNA-binding</keyword>
<gene>
    <name evidence="13" type="ORF">RND81_06G067600</name>
</gene>
<dbReference type="SUPFAM" id="SSF53300">
    <property type="entry name" value="vWA-like"/>
    <property type="match status" value="1"/>
</dbReference>
<evidence type="ECO:0000259" key="11">
    <source>
        <dbReference type="PROSITE" id="PS50089"/>
    </source>
</evidence>
<evidence type="ECO:0000259" key="12">
    <source>
        <dbReference type="PROSITE" id="PS50234"/>
    </source>
</evidence>
<accession>A0AAW1K7K2</accession>
<dbReference type="Pfam" id="PF13923">
    <property type="entry name" value="zf-C3HC4_2"/>
    <property type="match status" value="1"/>
</dbReference>
<dbReference type="InterPro" id="IPR001841">
    <property type="entry name" value="Znf_RING"/>
</dbReference>
<protein>
    <submittedName>
        <fullName evidence="13">Uncharacterized protein</fullName>
    </submittedName>
</protein>
<organism evidence="13 14">
    <name type="scientific">Saponaria officinalis</name>
    <name type="common">Common soapwort</name>
    <name type="synonym">Lychnis saponaria</name>
    <dbReference type="NCBI Taxonomy" id="3572"/>
    <lineage>
        <taxon>Eukaryota</taxon>
        <taxon>Viridiplantae</taxon>
        <taxon>Streptophyta</taxon>
        <taxon>Embryophyta</taxon>
        <taxon>Tracheophyta</taxon>
        <taxon>Spermatophyta</taxon>
        <taxon>Magnoliopsida</taxon>
        <taxon>eudicotyledons</taxon>
        <taxon>Gunneridae</taxon>
        <taxon>Pentapetalae</taxon>
        <taxon>Caryophyllales</taxon>
        <taxon>Caryophyllaceae</taxon>
        <taxon>Caryophylleae</taxon>
        <taxon>Saponaria</taxon>
    </lineage>
</organism>
<keyword evidence="7" id="KW-0804">Transcription</keyword>
<feature type="compositionally biased region" description="Low complexity" evidence="10">
    <location>
        <begin position="588"/>
        <end position="652"/>
    </location>
</feature>
<dbReference type="PROSITE" id="PS50234">
    <property type="entry name" value="VWFA"/>
    <property type="match status" value="1"/>
</dbReference>
<feature type="domain" description="VWFA" evidence="12">
    <location>
        <begin position="148"/>
        <end position="340"/>
    </location>
</feature>
<name>A0AAW1K7K2_SAPOF</name>
<comment type="subcellular location">
    <subcellularLocation>
        <location evidence="1">Nucleus</location>
    </subcellularLocation>
</comment>
<evidence type="ECO:0000256" key="5">
    <source>
        <dbReference type="ARBA" id="ARBA00022833"/>
    </source>
</evidence>
<dbReference type="InterPro" id="IPR036465">
    <property type="entry name" value="vWFA_dom_sf"/>
</dbReference>
<dbReference type="Pfam" id="PF14624">
    <property type="entry name" value="Vwaint"/>
    <property type="match status" value="1"/>
</dbReference>
<evidence type="ECO:0000256" key="4">
    <source>
        <dbReference type="ARBA" id="ARBA00022737"/>
    </source>
</evidence>
<dbReference type="Gene3D" id="3.30.40.10">
    <property type="entry name" value="Zinc/RING finger domain, C3HC4 (zinc finger)"/>
    <property type="match status" value="1"/>
</dbReference>
<feature type="domain" description="RING-type" evidence="11">
    <location>
        <begin position="8"/>
        <end position="49"/>
    </location>
</feature>
<evidence type="ECO:0000256" key="6">
    <source>
        <dbReference type="ARBA" id="ARBA00023125"/>
    </source>
</evidence>
<dbReference type="PANTHER" id="PTHR10579:SF146">
    <property type="entry name" value="RING-TYPE DOMAIN-CONTAINING PROTEIN"/>
    <property type="match status" value="1"/>
</dbReference>
<dbReference type="Pfam" id="PF00092">
    <property type="entry name" value="VWA"/>
    <property type="match status" value="1"/>
</dbReference>
<keyword evidence="14" id="KW-1185">Reference proteome</keyword>
<keyword evidence="4" id="KW-0677">Repeat</keyword>
<sequence length="741" mass="80007">MVTVTDVCDICNGNISTGALFTAECTHNFHSNCIFPNLQNGSHICPTCHATWTSVPFPYAPPRYVSGSLRPNPSVVDPTFDDDEPIPSPPSSPEQGGEAMTVKALPEYPALSKSDQFDSFTVLFGIRAPLLSLSAEADEMSNARPPLDLVAVLDVSGSMYGKKLALLKQAVKFVINNLGPTDRLSIITFSTHAQRLTPLTRMTDEGRKDTLRTVDRIKVHGSTNIIAGLQIAVKVLDQRRQKNPVASIILLSDGCDTDNYNFIACLNRLPQSIRSIAVESSVKPGPNVAQVYTFGFGADHDAKALHAISDGAGGTFSYIEAIEVIQDAFALCIGGLLSVAAQEVEIQVHSGSREVQIKSILSGRYKNAVDTVGGQHGVVYVGDVYADEEKQFLAYLSIPKSEKDEDSSTTKLLEVKCSYKDPLSNKIIASDIVSAEIGRPLKDELSEEDKRINLEVEREKNRVLIAEAIAEAQEMAERWALDEARSLLEEKRNIILQSYGGKIQDETTMSLFDEAGIVKDSMQTRQTYLRGGRAYAFSTQSSHMYQRAATQVLENHQQSCCDTDPICLGYAYTAGFPGGYLPSPPSYSPTSPTYSPTSPGYSPTSSGYSPTSPTYSPTAPTYSPTSPVYSPTSPTYSPTSPVYSPTSPGYSPNSPDYSPTSPGYSPNSPDYSPTSPGYSPTSPTDSVTSPGYSPTSAAGPPKAARFNFQTSYMKQMVMKSQLERQSSAQNEAVDGLTAANP</sequence>
<dbReference type="InterPro" id="IPR032838">
    <property type="entry name" value="Vwaint_dom"/>
</dbReference>
<keyword evidence="9" id="KW-0863">Zinc-finger</keyword>
<dbReference type="GO" id="GO:0005634">
    <property type="term" value="C:nucleus"/>
    <property type="evidence" value="ECO:0007669"/>
    <property type="project" value="UniProtKB-SubCell"/>
</dbReference>
<dbReference type="GO" id="GO:0003677">
    <property type="term" value="F:DNA binding"/>
    <property type="evidence" value="ECO:0007669"/>
    <property type="project" value="UniProtKB-KW"/>
</dbReference>
<keyword evidence="5" id="KW-0862">Zinc</keyword>
<dbReference type="InterPro" id="IPR002035">
    <property type="entry name" value="VWF_A"/>
</dbReference>
<dbReference type="EMBL" id="JBDFQZ010000006">
    <property type="protein sequence ID" value="KAK9714040.1"/>
    <property type="molecule type" value="Genomic_DNA"/>
</dbReference>
<keyword evidence="8" id="KW-0539">Nucleus</keyword>
<evidence type="ECO:0000256" key="10">
    <source>
        <dbReference type="SAM" id="MobiDB-lite"/>
    </source>
</evidence>
<dbReference type="InterPro" id="IPR051266">
    <property type="entry name" value="CLCR"/>
</dbReference>
<dbReference type="PROSITE" id="PS50089">
    <property type="entry name" value="ZF_RING_2"/>
    <property type="match status" value="1"/>
</dbReference>
<dbReference type="Gene3D" id="3.40.50.410">
    <property type="entry name" value="von Willebrand factor, type A domain"/>
    <property type="match status" value="1"/>
</dbReference>
<dbReference type="PRINTS" id="PR01217">
    <property type="entry name" value="PRICHEXTENSN"/>
</dbReference>
<evidence type="ECO:0000256" key="1">
    <source>
        <dbReference type="ARBA" id="ARBA00004123"/>
    </source>
</evidence>
<dbReference type="InterPro" id="IPR000684">
    <property type="entry name" value="RNA_pol_II_repeat_euk"/>
</dbReference>
<dbReference type="AlphaFoldDB" id="A0AAW1K7K2"/>
<dbReference type="CDD" id="cd01466">
    <property type="entry name" value="vWA_C3HC4_type"/>
    <property type="match status" value="1"/>
</dbReference>
<keyword evidence="3" id="KW-0479">Metal-binding</keyword>
<evidence type="ECO:0000313" key="14">
    <source>
        <dbReference type="Proteomes" id="UP001443914"/>
    </source>
</evidence>
<feature type="region of interest" description="Disordered" evidence="10">
    <location>
        <begin position="719"/>
        <end position="741"/>
    </location>
</feature>
<evidence type="ECO:0000256" key="9">
    <source>
        <dbReference type="PROSITE-ProRule" id="PRU00175"/>
    </source>
</evidence>
<dbReference type="InterPro" id="IPR013083">
    <property type="entry name" value="Znf_RING/FYVE/PHD"/>
</dbReference>
<evidence type="ECO:0000313" key="13">
    <source>
        <dbReference type="EMBL" id="KAK9714040.1"/>
    </source>
</evidence>
<dbReference type="SUPFAM" id="SSF57850">
    <property type="entry name" value="RING/U-box"/>
    <property type="match status" value="1"/>
</dbReference>
<evidence type="ECO:0000256" key="2">
    <source>
        <dbReference type="ARBA" id="ARBA00022553"/>
    </source>
</evidence>
<reference evidence="13" key="1">
    <citation type="submission" date="2024-03" db="EMBL/GenBank/DDBJ databases">
        <title>WGS assembly of Saponaria officinalis var. Norfolk2.</title>
        <authorList>
            <person name="Jenkins J."/>
            <person name="Shu S."/>
            <person name="Grimwood J."/>
            <person name="Barry K."/>
            <person name="Goodstein D."/>
            <person name="Schmutz J."/>
            <person name="Leebens-Mack J."/>
            <person name="Osbourn A."/>
        </authorList>
    </citation>
    <scope>NUCLEOTIDE SEQUENCE [LARGE SCALE GENOMIC DNA]</scope>
    <source>
        <strain evidence="13">JIC</strain>
    </source>
</reference>
<dbReference type="PROSITE" id="PS00115">
    <property type="entry name" value="RNA_POL_II_REPEAT"/>
    <property type="match status" value="2"/>
</dbReference>
<dbReference type="SMART" id="SM00184">
    <property type="entry name" value="RING"/>
    <property type="match status" value="1"/>
</dbReference>
<feature type="region of interest" description="Disordered" evidence="10">
    <location>
        <begin position="71"/>
        <end position="99"/>
    </location>
</feature>
<dbReference type="GO" id="GO:0006366">
    <property type="term" value="P:transcription by RNA polymerase II"/>
    <property type="evidence" value="ECO:0007669"/>
    <property type="project" value="InterPro"/>
</dbReference>
<comment type="caution">
    <text evidence="13">The sequence shown here is derived from an EMBL/GenBank/DDBJ whole genome shotgun (WGS) entry which is preliminary data.</text>
</comment>
<evidence type="ECO:0000256" key="8">
    <source>
        <dbReference type="ARBA" id="ARBA00023242"/>
    </source>
</evidence>
<dbReference type="GO" id="GO:0008270">
    <property type="term" value="F:zinc ion binding"/>
    <property type="evidence" value="ECO:0007669"/>
    <property type="project" value="UniProtKB-KW"/>
</dbReference>
<evidence type="ECO:0000256" key="7">
    <source>
        <dbReference type="ARBA" id="ARBA00023163"/>
    </source>
</evidence>
<keyword evidence="2" id="KW-0597">Phosphoprotein</keyword>
<feature type="compositionally biased region" description="Polar residues" evidence="10">
    <location>
        <begin position="653"/>
        <end position="667"/>
    </location>
</feature>
<dbReference type="Pfam" id="PF05001">
    <property type="entry name" value="RNA_pol_Rpb1_R"/>
    <property type="match status" value="6"/>
</dbReference>
<dbReference type="SMART" id="SM00327">
    <property type="entry name" value="VWA"/>
    <property type="match status" value="1"/>
</dbReference>
<dbReference type="PANTHER" id="PTHR10579">
    <property type="entry name" value="CALCIUM-ACTIVATED CHLORIDE CHANNEL REGULATOR"/>
    <property type="match status" value="1"/>
</dbReference>
<evidence type="ECO:0000256" key="3">
    <source>
        <dbReference type="ARBA" id="ARBA00022723"/>
    </source>
</evidence>
<feature type="region of interest" description="Disordered" evidence="10">
    <location>
        <begin position="586"/>
        <end position="706"/>
    </location>
</feature>
<dbReference type="Proteomes" id="UP001443914">
    <property type="component" value="Unassembled WGS sequence"/>
</dbReference>
<feature type="compositionally biased region" description="Low complexity" evidence="10">
    <location>
        <begin position="668"/>
        <end position="690"/>
    </location>
</feature>